<protein>
    <recommendedName>
        <fullName evidence="12">4-hydroxybenzoate octaprenyltransferase</fullName>
    </recommendedName>
</protein>
<organism evidence="10 11">
    <name type="scientific">Pseudomonas aeruginosa</name>
    <dbReference type="NCBI Taxonomy" id="287"/>
    <lineage>
        <taxon>Bacteria</taxon>
        <taxon>Pseudomonadati</taxon>
        <taxon>Pseudomonadota</taxon>
        <taxon>Gammaproteobacteria</taxon>
        <taxon>Pseudomonadales</taxon>
        <taxon>Pseudomonadaceae</taxon>
        <taxon>Pseudomonas</taxon>
    </lineage>
</organism>
<evidence type="ECO:0000256" key="1">
    <source>
        <dbReference type="ARBA" id="ARBA00001946"/>
    </source>
</evidence>
<proteinExistence type="inferred from homology"/>
<evidence type="ECO:0000256" key="8">
    <source>
        <dbReference type="ARBA" id="ARBA00023136"/>
    </source>
</evidence>
<name>A0A3M5DN74_PSEAI</name>
<evidence type="ECO:0008006" key="12">
    <source>
        <dbReference type="Google" id="ProtNLM"/>
    </source>
</evidence>
<evidence type="ECO:0000256" key="7">
    <source>
        <dbReference type="ARBA" id="ARBA00022989"/>
    </source>
</evidence>
<keyword evidence="7 9" id="KW-1133">Transmembrane helix</keyword>
<comment type="similarity">
    <text evidence="3">Belongs to the UbiA prenyltransferase family.</text>
</comment>
<keyword evidence="8 9" id="KW-0472">Membrane</keyword>
<dbReference type="GO" id="GO:0005886">
    <property type="term" value="C:plasma membrane"/>
    <property type="evidence" value="ECO:0007669"/>
    <property type="project" value="TreeGrafter"/>
</dbReference>
<dbReference type="PANTHER" id="PTHR11048">
    <property type="entry name" value="PRENYLTRANSFERASES"/>
    <property type="match status" value="1"/>
</dbReference>
<evidence type="ECO:0000256" key="5">
    <source>
        <dbReference type="ARBA" id="ARBA00022679"/>
    </source>
</evidence>
<reference evidence="10 11" key="1">
    <citation type="submission" date="2018-08" db="EMBL/GenBank/DDBJ databases">
        <title>Recombination of ecologically and evolutionarily significant loci maintains genetic cohesion in the Pseudomonas syringae species complex.</title>
        <authorList>
            <person name="Dillon M."/>
            <person name="Thakur S."/>
            <person name="Almeida R.N.D."/>
            <person name="Weir B.S."/>
            <person name="Guttman D.S."/>
        </authorList>
    </citation>
    <scope>NUCLEOTIDE SEQUENCE [LARGE SCALE GENOMIC DNA]</scope>
    <source>
        <strain evidence="10 11">ICMP 7846</strain>
    </source>
</reference>
<dbReference type="CDD" id="cd07990">
    <property type="entry name" value="LPLAT_LCLAT1-like"/>
    <property type="match status" value="1"/>
</dbReference>
<evidence type="ECO:0000256" key="4">
    <source>
        <dbReference type="ARBA" id="ARBA00022475"/>
    </source>
</evidence>
<dbReference type="SUPFAM" id="SSF69593">
    <property type="entry name" value="Glycerol-3-phosphate (1)-acyltransferase"/>
    <property type="match status" value="1"/>
</dbReference>
<evidence type="ECO:0000256" key="6">
    <source>
        <dbReference type="ARBA" id="ARBA00022692"/>
    </source>
</evidence>
<dbReference type="CDD" id="cd13959">
    <property type="entry name" value="PT_UbiA_COQ2"/>
    <property type="match status" value="1"/>
</dbReference>
<dbReference type="Pfam" id="PF01040">
    <property type="entry name" value="UbiA"/>
    <property type="match status" value="1"/>
</dbReference>
<comment type="caution">
    <text evidence="10">The sequence shown here is derived from an EMBL/GenBank/DDBJ whole genome shotgun (WGS) entry which is preliminary data.</text>
</comment>
<feature type="transmembrane region" description="Helical" evidence="9">
    <location>
        <begin position="29"/>
        <end position="49"/>
    </location>
</feature>
<dbReference type="GO" id="GO:0008412">
    <property type="term" value="F:4-hydroxybenzoate polyprenyltransferase activity"/>
    <property type="evidence" value="ECO:0007669"/>
    <property type="project" value="TreeGrafter"/>
</dbReference>
<sequence length="304" mass="34526">MFVTLIKPLARLHPRAWDFVQLVRLDRPIGIYLLLWPTLWSLWIAADGVPELKNLLIFVLGVILMRAAGCVINDFADRNFDGHVARTKARPLATGKISVREAWITFAVLVALSFGLVLLTNATTVWLSFGAVAVASLYPFMKRYSKAYLARHPEKKGQDLATTRKACAKFSRIPVAVFNFLEGTRFTRAKHDEQQSPFRHLLKPKAGGIAFVLDAMGEQLKTLVNVTIHYPDGSPTFWCLLSGRLKDVVVRFEELEIPRQFVGKSYDQDAGYRAEFQQWVNQLWERKDQLLDSLHREFPGNAKA</sequence>
<gene>
    <name evidence="10" type="ORF">ALP65_00846</name>
</gene>
<comment type="subcellular location">
    <subcellularLocation>
        <location evidence="2">Membrane</location>
        <topology evidence="2">Multi-pass membrane protein</topology>
    </subcellularLocation>
</comment>
<feature type="transmembrane region" description="Helical" evidence="9">
    <location>
        <begin position="125"/>
        <end position="141"/>
    </location>
</feature>
<evidence type="ECO:0000256" key="2">
    <source>
        <dbReference type="ARBA" id="ARBA00004141"/>
    </source>
</evidence>
<dbReference type="PANTHER" id="PTHR11048:SF28">
    <property type="entry name" value="4-HYDROXYBENZOATE POLYPRENYLTRANSFERASE, MITOCHONDRIAL"/>
    <property type="match status" value="1"/>
</dbReference>
<feature type="transmembrane region" description="Helical" evidence="9">
    <location>
        <begin position="97"/>
        <end position="119"/>
    </location>
</feature>
<dbReference type="NCBIfam" id="NF010621">
    <property type="entry name" value="PRK14014.1"/>
    <property type="match status" value="1"/>
</dbReference>
<keyword evidence="5" id="KW-0808">Transferase</keyword>
<dbReference type="AlphaFoldDB" id="A0A3M5DN74"/>
<dbReference type="EMBL" id="RBSQ01000894">
    <property type="protein sequence ID" value="RMS50900.1"/>
    <property type="molecule type" value="Genomic_DNA"/>
</dbReference>
<keyword evidence="4" id="KW-1003">Cell membrane</keyword>
<dbReference type="Gene3D" id="1.10.357.140">
    <property type="entry name" value="UbiA prenyltransferase"/>
    <property type="match status" value="1"/>
</dbReference>
<evidence type="ECO:0000313" key="11">
    <source>
        <dbReference type="Proteomes" id="UP000270834"/>
    </source>
</evidence>
<dbReference type="Proteomes" id="UP000270834">
    <property type="component" value="Unassembled WGS sequence"/>
</dbReference>
<dbReference type="GO" id="GO:0006744">
    <property type="term" value="P:ubiquinone biosynthetic process"/>
    <property type="evidence" value="ECO:0007669"/>
    <property type="project" value="TreeGrafter"/>
</dbReference>
<evidence type="ECO:0000256" key="3">
    <source>
        <dbReference type="ARBA" id="ARBA00005985"/>
    </source>
</evidence>
<dbReference type="InterPro" id="IPR039653">
    <property type="entry name" value="Prenyltransferase"/>
</dbReference>
<dbReference type="InterPro" id="IPR000537">
    <property type="entry name" value="UbiA_prenyltransferase"/>
</dbReference>
<evidence type="ECO:0000313" key="10">
    <source>
        <dbReference type="EMBL" id="RMS50900.1"/>
    </source>
</evidence>
<keyword evidence="6 9" id="KW-0812">Transmembrane</keyword>
<dbReference type="InterPro" id="IPR030470">
    <property type="entry name" value="UbiA_prenylTrfase_CS"/>
</dbReference>
<dbReference type="PROSITE" id="PS00943">
    <property type="entry name" value="UBIA"/>
    <property type="match status" value="1"/>
</dbReference>
<evidence type="ECO:0000256" key="9">
    <source>
        <dbReference type="SAM" id="Phobius"/>
    </source>
</evidence>
<accession>A0A3M5DN74</accession>
<dbReference type="InterPro" id="IPR044878">
    <property type="entry name" value="UbiA_sf"/>
</dbReference>
<feature type="transmembrane region" description="Helical" evidence="9">
    <location>
        <begin position="55"/>
        <end position="76"/>
    </location>
</feature>
<comment type="cofactor">
    <cofactor evidence="1">
        <name>Mg(2+)</name>
        <dbReference type="ChEBI" id="CHEBI:18420"/>
    </cofactor>
</comment>